<keyword evidence="2" id="KW-1133">Transmembrane helix</keyword>
<feature type="transmembrane region" description="Helical" evidence="2">
    <location>
        <begin position="32"/>
        <end position="56"/>
    </location>
</feature>
<protein>
    <submittedName>
        <fullName evidence="4">Uncharacterized protein LOC106163808</fullName>
    </submittedName>
</protein>
<dbReference type="AlphaFoldDB" id="A0A1S3IGF8"/>
<organism evidence="3 4">
    <name type="scientific">Lingula anatina</name>
    <name type="common">Brachiopod</name>
    <name type="synonym">Lingula unguis</name>
    <dbReference type="NCBI Taxonomy" id="7574"/>
    <lineage>
        <taxon>Eukaryota</taxon>
        <taxon>Metazoa</taxon>
        <taxon>Spiralia</taxon>
        <taxon>Lophotrochozoa</taxon>
        <taxon>Brachiopoda</taxon>
        <taxon>Linguliformea</taxon>
        <taxon>Lingulata</taxon>
        <taxon>Lingulida</taxon>
        <taxon>Linguloidea</taxon>
        <taxon>Lingulidae</taxon>
        <taxon>Lingula</taxon>
    </lineage>
</organism>
<keyword evidence="2" id="KW-0472">Membrane</keyword>
<keyword evidence="2" id="KW-0812">Transmembrane</keyword>
<keyword evidence="3" id="KW-1185">Reference proteome</keyword>
<dbReference type="RefSeq" id="XP_013396951.1">
    <property type="nucleotide sequence ID" value="XM_013541497.2"/>
</dbReference>
<gene>
    <name evidence="4" type="primary">LOC106163808</name>
</gene>
<sequence length="213" mass="22965">MTHFKRKGASTDIMVLTSLMWMLQCGEGNIKIFSVVIPVVLGLIAVPLFIITVLCLKQYCSADERRHRRVRARQSRRSESSHCTEINSSGVQKEFVTLDVNSFLPPTYDEALLGNFASSTENLCSKDDETEEPSSPPPYDIVASILGNHPSLSAEGGNADASTEATPAADCNSSIQGSTIHVNIIDVQEAGAPMTTDLVDHSVLISTPAQVDS</sequence>
<name>A0A1S3IGF8_LINAN</name>
<feature type="region of interest" description="Disordered" evidence="1">
    <location>
        <begin position="150"/>
        <end position="170"/>
    </location>
</feature>
<evidence type="ECO:0000256" key="1">
    <source>
        <dbReference type="SAM" id="MobiDB-lite"/>
    </source>
</evidence>
<proteinExistence type="predicted"/>
<evidence type="ECO:0000313" key="4">
    <source>
        <dbReference type="RefSeq" id="XP_013396951.1"/>
    </source>
</evidence>
<dbReference type="KEGG" id="lak:106163808"/>
<dbReference type="Proteomes" id="UP000085678">
    <property type="component" value="Unplaced"/>
</dbReference>
<feature type="compositionally biased region" description="Polar residues" evidence="1">
    <location>
        <begin position="160"/>
        <end position="170"/>
    </location>
</feature>
<reference evidence="4" key="1">
    <citation type="submission" date="2025-08" db="UniProtKB">
        <authorList>
            <consortium name="RefSeq"/>
        </authorList>
    </citation>
    <scope>IDENTIFICATION</scope>
    <source>
        <tissue evidence="4">Gonads</tissue>
    </source>
</reference>
<evidence type="ECO:0000256" key="2">
    <source>
        <dbReference type="SAM" id="Phobius"/>
    </source>
</evidence>
<dbReference type="InParanoid" id="A0A1S3IGF8"/>
<accession>A0A1S3IGF8</accession>
<evidence type="ECO:0000313" key="3">
    <source>
        <dbReference type="Proteomes" id="UP000085678"/>
    </source>
</evidence>
<dbReference type="GeneID" id="106163808"/>